<evidence type="ECO:0000256" key="1">
    <source>
        <dbReference type="ARBA" id="ARBA00023015"/>
    </source>
</evidence>
<evidence type="ECO:0000313" key="7">
    <source>
        <dbReference type="Proteomes" id="UP000176005"/>
    </source>
</evidence>
<name>A0A1E7KYT1_9ACTN</name>
<dbReference type="Gene3D" id="1.10.10.60">
    <property type="entry name" value="Homeodomain-like"/>
    <property type="match status" value="1"/>
</dbReference>
<dbReference type="InterPro" id="IPR001647">
    <property type="entry name" value="HTH_TetR"/>
</dbReference>
<dbReference type="PRINTS" id="PR00455">
    <property type="entry name" value="HTHTETR"/>
</dbReference>
<dbReference type="PANTHER" id="PTHR30055:SF234">
    <property type="entry name" value="HTH-TYPE TRANSCRIPTIONAL REGULATOR BETI"/>
    <property type="match status" value="1"/>
</dbReference>
<evidence type="ECO:0000256" key="2">
    <source>
        <dbReference type="ARBA" id="ARBA00023125"/>
    </source>
</evidence>
<comment type="caution">
    <text evidence="6">The sequence shown here is derived from an EMBL/GenBank/DDBJ whole genome shotgun (WGS) entry which is preliminary data.</text>
</comment>
<evidence type="ECO:0000256" key="4">
    <source>
        <dbReference type="PROSITE-ProRule" id="PRU00335"/>
    </source>
</evidence>
<evidence type="ECO:0000256" key="3">
    <source>
        <dbReference type="ARBA" id="ARBA00023163"/>
    </source>
</evidence>
<protein>
    <submittedName>
        <fullName evidence="6">TetR family transcriptional regulator</fullName>
    </submittedName>
</protein>
<dbReference type="EMBL" id="LJGW01000385">
    <property type="protein sequence ID" value="OEV09089.1"/>
    <property type="molecule type" value="Genomic_DNA"/>
</dbReference>
<reference evidence="6 7" key="1">
    <citation type="journal article" date="2016" name="Front. Microbiol.">
        <title>Comparative Genomics Analysis of Streptomyces Species Reveals Their Adaptation to the Marine Environment and Their Diversity at the Genomic Level.</title>
        <authorList>
            <person name="Tian X."/>
            <person name="Zhang Z."/>
            <person name="Yang T."/>
            <person name="Chen M."/>
            <person name="Li J."/>
            <person name="Chen F."/>
            <person name="Yang J."/>
            <person name="Li W."/>
            <person name="Zhang B."/>
            <person name="Zhang Z."/>
            <person name="Wu J."/>
            <person name="Zhang C."/>
            <person name="Long L."/>
            <person name="Xiao J."/>
        </authorList>
    </citation>
    <scope>NUCLEOTIDE SEQUENCE [LARGE SCALE GENOMIC DNA]</scope>
    <source>
        <strain evidence="6 7">SCSIO 10429</strain>
    </source>
</reference>
<dbReference type="PROSITE" id="PS50977">
    <property type="entry name" value="HTH_TETR_2"/>
    <property type="match status" value="1"/>
</dbReference>
<gene>
    <name evidence="6" type="ORF">AN218_23665</name>
</gene>
<dbReference type="InterPro" id="IPR009057">
    <property type="entry name" value="Homeodomain-like_sf"/>
</dbReference>
<dbReference type="SUPFAM" id="SSF46689">
    <property type="entry name" value="Homeodomain-like"/>
    <property type="match status" value="1"/>
</dbReference>
<dbReference type="Pfam" id="PF00440">
    <property type="entry name" value="TetR_N"/>
    <property type="match status" value="1"/>
</dbReference>
<dbReference type="Gene3D" id="1.10.357.10">
    <property type="entry name" value="Tetracycline Repressor, domain 2"/>
    <property type="match status" value="1"/>
</dbReference>
<feature type="domain" description="HTH tetR-type" evidence="5">
    <location>
        <begin position="1"/>
        <end position="55"/>
    </location>
</feature>
<keyword evidence="7" id="KW-1185">Reference proteome</keyword>
<proteinExistence type="predicted"/>
<sequence>MSDVATGLMLERGFDAVTVAEVAEEADVSVNTVYNYFPAKEDLFFDREGEMTERPSRIVRERAPGQSAVRALLAQLREDITSRSLYGGVVEGYDRFARRIHEASTLMARLHAMHQRTADRLAATLREETEAPPDDPRPELVAGQFVYFANALFRTTTIAVSRGASSEEAVRDALERVAVFESLVTEEFLNYAERPGG</sequence>
<evidence type="ECO:0000313" key="6">
    <source>
        <dbReference type="EMBL" id="OEV09089.1"/>
    </source>
</evidence>
<dbReference type="PANTHER" id="PTHR30055">
    <property type="entry name" value="HTH-TYPE TRANSCRIPTIONAL REGULATOR RUTR"/>
    <property type="match status" value="1"/>
</dbReference>
<accession>A0A1E7KYT1</accession>
<dbReference type="Proteomes" id="UP000176005">
    <property type="component" value="Unassembled WGS sequence"/>
</dbReference>
<keyword evidence="1" id="KW-0805">Transcription regulation</keyword>
<evidence type="ECO:0000259" key="5">
    <source>
        <dbReference type="PROSITE" id="PS50977"/>
    </source>
</evidence>
<dbReference type="GO" id="GO:0003700">
    <property type="term" value="F:DNA-binding transcription factor activity"/>
    <property type="evidence" value="ECO:0007669"/>
    <property type="project" value="TreeGrafter"/>
</dbReference>
<feature type="DNA-binding region" description="H-T-H motif" evidence="4">
    <location>
        <begin position="18"/>
        <end position="37"/>
    </location>
</feature>
<dbReference type="PATRIC" id="fig|518642.10.peg.5512"/>
<keyword evidence="3" id="KW-0804">Transcription</keyword>
<dbReference type="AlphaFoldDB" id="A0A1E7KYT1"/>
<dbReference type="GO" id="GO:0000976">
    <property type="term" value="F:transcription cis-regulatory region binding"/>
    <property type="evidence" value="ECO:0007669"/>
    <property type="project" value="TreeGrafter"/>
</dbReference>
<organism evidence="6 7">
    <name type="scientific">Streptomyces nanshensis</name>
    <dbReference type="NCBI Taxonomy" id="518642"/>
    <lineage>
        <taxon>Bacteria</taxon>
        <taxon>Bacillati</taxon>
        <taxon>Actinomycetota</taxon>
        <taxon>Actinomycetes</taxon>
        <taxon>Kitasatosporales</taxon>
        <taxon>Streptomycetaceae</taxon>
        <taxon>Streptomyces</taxon>
    </lineage>
</organism>
<dbReference type="InterPro" id="IPR050109">
    <property type="entry name" value="HTH-type_TetR-like_transc_reg"/>
</dbReference>
<keyword evidence="2 4" id="KW-0238">DNA-binding</keyword>